<gene>
    <name evidence="10" type="ORF">IQ247_24100</name>
</gene>
<keyword evidence="5 7" id="KW-0547">Nucleotide-binding</keyword>
<dbReference type="InterPro" id="IPR008334">
    <property type="entry name" value="5'-Nucleotdase_C"/>
</dbReference>
<dbReference type="PANTHER" id="PTHR11575:SF24">
    <property type="entry name" value="5'-NUCLEOTIDASE"/>
    <property type="match status" value="1"/>
</dbReference>
<dbReference type="EMBL" id="JADEWL010000113">
    <property type="protein sequence ID" value="MBE9215710.1"/>
    <property type="molecule type" value="Genomic_DNA"/>
</dbReference>
<dbReference type="GO" id="GO:0000166">
    <property type="term" value="F:nucleotide binding"/>
    <property type="evidence" value="ECO:0007669"/>
    <property type="project" value="UniProtKB-KW"/>
</dbReference>
<keyword evidence="2" id="KW-0964">Secreted</keyword>
<dbReference type="Gene3D" id="3.60.21.10">
    <property type="match status" value="1"/>
</dbReference>
<dbReference type="CDD" id="cd07409">
    <property type="entry name" value="MPP_CD73_N"/>
    <property type="match status" value="1"/>
</dbReference>
<dbReference type="GO" id="GO:0016788">
    <property type="term" value="F:hydrolase activity, acting on ester bonds"/>
    <property type="evidence" value="ECO:0007669"/>
    <property type="project" value="InterPro"/>
</dbReference>
<sequence length="537" mass="59216">MRYLWLWFLALILLLGSLFFSIVSPAFIQQPNYTLHILHTNDHHAHLEPIQIANYELGGITKRKTLIDKIRSQNAAKKEPLLLLDAGDIFQGTLYFNRYLGQADLYFYNALGYDAATLGNHDFDRGQQVLADFINKAQFPLISANIEVDKASPLADKIKPWTIFQINGEKIGVFGLTTEETAILSNPGDGLTFTDPILAAKNAVTALTAQNVNKIIALTHIGINADQELARRVNGIDVIVGGHSHTPLGKMPGATEPYPIIEKSPDGHKVLIVTDWEWGKYLGDIRVGFDTKGDVISWKSSPKPVSKDISPDLAFEEKLEQFAAPIEALREKIVGETTVALDANRTTIRTQETNLGDLISDAMLDKTRPDGAQVVIINSGNIRTSIPTGHVTVGQLLEVLPFGNTITRLDLTGTQLKQALENGVSKIEDGEGRFPQVAGLRFEWNPIATVGNRILSIQIQNSDGNYKPLEADSIYRVITNNFLLSGGDGYKVFKNGKNQVDTGFLLVDVVTDYITSHLPVTQQVDKRIVHKAITTYL</sequence>
<dbReference type="SUPFAM" id="SSF55816">
    <property type="entry name" value="5'-nucleotidase (syn. UDP-sugar hydrolase), C-terminal domain"/>
    <property type="match status" value="1"/>
</dbReference>
<name>A0A8J7JWJ7_9CYAN</name>
<keyword evidence="6 7" id="KW-0378">Hydrolase</keyword>
<dbReference type="InterPro" id="IPR029052">
    <property type="entry name" value="Metallo-depent_PP-like"/>
</dbReference>
<evidence type="ECO:0000256" key="3">
    <source>
        <dbReference type="ARBA" id="ARBA00022723"/>
    </source>
</evidence>
<dbReference type="FunFam" id="3.90.780.10:FF:000004">
    <property type="entry name" value="UDP-sugar hydrolase, putative"/>
    <property type="match status" value="1"/>
</dbReference>
<comment type="subcellular location">
    <subcellularLocation>
        <location evidence="1">Secreted</location>
    </subcellularLocation>
</comment>
<dbReference type="PANTHER" id="PTHR11575">
    <property type="entry name" value="5'-NUCLEOTIDASE-RELATED"/>
    <property type="match status" value="1"/>
</dbReference>
<feature type="domain" description="5'-Nucleotidase C-terminal" evidence="9">
    <location>
        <begin position="334"/>
        <end position="494"/>
    </location>
</feature>
<evidence type="ECO:0000256" key="4">
    <source>
        <dbReference type="ARBA" id="ARBA00022729"/>
    </source>
</evidence>
<dbReference type="SUPFAM" id="SSF56300">
    <property type="entry name" value="Metallo-dependent phosphatases"/>
    <property type="match status" value="1"/>
</dbReference>
<dbReference type="AlphaFoldDB" id="A0A8J7JWJ7"/>
<evidence type="ECO:0000259" key="8">
    <source>
        <dbReference type="Pfam" id="PF00149"/>
    </source>
</evidence>
<dbReference type="InterPro" id="IPR036907">
    <property type="entry name" value="5'-Nucleotdase_C_sf"/>
</dbReference>
<dbReference type="PROSITE" id="PS00785">
    <property type="entry name" value="5_NUCLEOTIDASE_1"/>
    <property type="match status" value="1"/>
</dbReference>
<dbReference type="Pfam" id="PF02872">
    <property type="entry name" value="5_nucleotid_C"/>
    <property type="match status" value="1"/>
</dbReference>
<protein>
    <submittedName>
        <fullName evidence="10">5'-nucleotidase C-terminal domain-containing protein</fullName>
    </submittedName>
</protein>
<comment type="caution">
    <text evidence="10">The sequence shown here is derived from an EMBL/GenBank/DDBJ whole genome shotgun (WGS) entry which is preliminary data.</text>
</comment>
<evidence type="ECO:0000256" key="7">
    <source>
        <dbReference type="RuleBase" id="RU362119"/>
    </source>
</evidence>
<accession>A0A8J7JWJ7</accession>
<evidence type="ECO:0000256" key="2">
    <source>
        <dbReference type="ARBA" id="ARBA00022525"/>
    </source>
</evidence>
<feature type="domain" description="Calcineurin-like phosphoesterase" evidence="8">
    <location>
        <begin position="36"/>
        <end position="247"/>
    </location>
</feature>
<evidence type="ECO:0000259" key="9">
    <source>
        <dbReference type="Pfam" id="PF02872"/>
    </source>
</evidence>
<dbReference type="GO" id="GO:0005576">
    <property type="term" value="C:extracellular region"/>
    <property type="evidence" value="ECO:0007669"/>
    <property type="project" value="UniProtKB-SubCell"/>
</dbReference>
<evidence type="ECO:0000313" key="10">
    <source>
        <dbReference type="EMBL" id="MBE9215710.1"/>
    </source>
</evidence>
<dbReference type="Gene3D" id="3.90.780.10">
    <property type="entry name" value="5'-Nucleotidase, C-terminal domain"/>
    <property type="match status" value="1"/>
</dbReference>
<dbReference type="PRINTS" id="PR01607">
    <property type="entry name" value="APYRASEFAMLY"/>
</dbReference>
<dbReference type="Proteomes" id="UP000620559">
    <property type="component" value="Unassembled WGS sequence"/>
</dbReference>
<evidence type="ECO:0000256" key="5">
    <source>
        <dbReference type="ARBA" id="ARBA00022741"/>
    </source>
</evidence>
<keyword evidence="11" id="KW-1185">Reference proteome</keyword>
<comment type="similarity">
    <text evidence="7">Belongs to the 5'-nucleotidase family.</text>
</comment>
<keyword evidence="3" id="KW-0479">Metal-binding</keyword>
<evidence type="ECO:0000256" key="1">
    <source>
        <dbReference type="ARBA" id="ARBA00004613"/>
    </source>
</evidence>
<dbReference type="RefSeq" id="WP_193923908.1">
    <property type="nucleotide sequence ID" value="NZ_JADEWL010000113.1"/>
</dbReference>
<organism evidence="10 11">
    <name type="scientific">Plectonema cf. radiosum LEGE 06105</name>
    <dbReference type="NCBI Taxonomy" id="945769"/>
    <lineage>
        <taxon>Bacteria</taxon>
        <taxon>Bacillati</taxon>
        <taxon>Cyanobacteriota</taxon>
        <taxon>Cyanophyceae</taxon>
        <taxon>Oscillatoriophycideae</taxon>
        <taxon>Oscillatoriales</taxon>
        <taxon>Microcoleaceae</taxon>
        <taxon>Plectonema</taxon>
    </lineage>
</organism>
<dbReference type="InterPro" id="IPR004843">
    <property type="entry name" value="Calcineurin-like_PHP"/>
</dbReference>
<dbReference type="InterPro" id="IPR006146">
    <property type="entry name" value="5'-Nucleotdase_CS"/>
</dbReference>
<evidence type="ECO:0000256" key="6">
    <source>
        <dbReference type="ARBA" id="ARBA00022801"/>
    </source>
</evidence>
<keyword evidence="4" id="KW-0732">Signal</keyword>
<dbReference type="Pfam" id="PF00149">
    <property type="entry name" value="Metallophos"/>
    <property type="match status" value="1"/>
</dbReference>
<dbReference type="InterPro" id="IPR006179">
    <property type="entry name" value="5_nucleotidase/apyrase"/>
</dbReference>
<evidence type="ECO:0000313" key="11">
    <source>
        <dbReference type="Proteomes" id="UP000620559"/>
    </source>
</evidence>
<reference evidence="10" key="1">
    <citation type="submission" date="2020-10" db="EMBL/GenBank/DDBJ databases">
        <authorList>
            <person name="Castelo-Branco R."/>
            <person name="Eusebio N."/>
            <person name="Adriana R."/>
            <person name="Vieira A."/>
            <person name="Brugerolle De Fraissinette N."/>
            <person name="Rezende De Castro R."/>
            <person name="Schneider M.P."/>
            <person name="Vasconcelos V."/>
            <person name="Leao P.N."/>
        </authorList>
    </citation>
    <scope>NUCLEOTIDE SEQUENCE</scope>
    <source>
        <strain evidence="10">LEGE 06105</strain>
    </source>
</reference>
<dbReference type="GO" id="GO:0009166">
    <property type="term" value="P:nucleotide catabolic process"/>
    <property type="evidence" value="ECO:0007669"/>
    <property type="project" value="InterPro"/>
</dbReference>
<dbReference type="GO" id="GO:0046872">
    <property type="term" value="F:metal ion binding"/>
    <property type="evidence" value="ECO:0007669"/>
    <property type="project" value="UniProtKB-KW"/>
</dbReference>
<proteinExistence type="inferred from homology"/>
<dbReference type="FunFam" id="3.60.21.10:FF:000020">
    <property type="entry name" value="NT5E isoform 4"/>
    <property type="match status" value="1"/>
</dbReference>